<keyword evidence="4" id="KW-1185">Reference proteome</keyword>
<name>A0ABU6UXJ1_9FABA</name>
<dbReference type="Pfam" id="PF04195">
    <property type="entry name" value="Transposase_28"/>
    <property type="match status" value="1"/>
</dbReference>
<dbReference type="EMBL" id="JASCZI010124183">
    <property type="protein sequence ID" value="MED6165831.1"/>
    <property type="molecule type" value="Genomic_DNA"/>
</dbReference>
<reference evidence="3 4" key="1">
    <citation type="journal article" date="2023" name="Plants (Basel)">
        <title>Bridging the Gap: Combining Genomics and Transcriptomics Approaches to Understand Stylosanthes scabra, an Orphan Legume from the Brazilian Caatinga.</title>
        <authorList>
            <person name="Ferreira-Neto J.R.C."/>
            <person name="da Silva M.D."/>
            <person name="Binneck E."/>
            <person name="de Melo N.F."/>
            <person name="da Silva R.H."/>
            <person name="de Melo A.L.T.M."/>
            <person name="Pandolfi V."/>
            <person name="Bustamante F.O."/>
            <person name="Brasileiro-Vidal A.C."/>
            <person name="Benko-Iseppon A.M."/>
        </authorList>
    </citation>
    <scope>NUCLEOTIDE SEQUENCE [LARGE SCALE GENOMIC DNA]</scope>
    <source>
        <tissue evidence="3">Leaves</tissue>
    </source>
</reference>
<proteinExistence type="predicted"/>
<evidence type="ECO:0000313" key="3">
    <source>
        <dbReference type="EMBL" id="MED6165831.1"/>
    </source>
</evidence>
<evidence type="ECO:0000313" key="4">
    <source>
        <dbReference type="Proteomes" id="UP001341840"/>
    </source>
</evidence>
<sequence length="540" mass="61848">MAGVSESKEGYEWVSEAVRGIASLFVDVESVRQLGSPLLWVRNGQDIKFEFLPCSSAERVCHEGKGADRFYMYTCVFVEIGIRFPFTEFECAVLRQLNCAPSQIHPNSWGFIQAFEVLMEYLREEPSLGLFFFLFQAKGVDRGLWVTLSSHQGRTVFSFFKATYRDFKKFYVKVRSPEDAIPFFLDENLSQKFLLYWKRKPVQCLDVEELSERDASVCEFIFENLKGGKILTTSELLKWDSDRGAVVKYLETKVPDCSTVGLKSFFKQRAEKEVSTSHVVKIEHGSEVNKPLERKKQVSLKRMRSEEASGKKVIDLTERKCCGKEVSLEDMVKFASGQRELHSFEGAQDCSSVWGEHFPFTAVADEHFRSKGDLDLLDRAGNVAVARYIQVPAARFMCITRELEVQALEEDGFQKKKMELEKRWKMAADQVDLKEKEIQFLKGESEDLKNKVVKLSKDKQDLEVRIVDLCVEKKEAEESKKQHGFQMFAVAWDRAKAQAELLAPGVKFDKMDPVKVVYNGELIDDDQVPMEGSDDQNPAE</sequence>
<keyword evidence="1" id="KW-0175">Coiled coil</keyword>
<feature type="coiled-coil region" evidence="1">
    <location>
        <begin position="431"/>
        <end position="479"/>
    </location>
</feature>
<accession>A0ABU6UXJ1</accession>
<dbReference type="InterPro" id="IPR007321">
    <property type="entry name" value="Transposase_28"/>
</dbReference>
<evidence type="ECO:0000259" key="2">
    <source>
        <dbReference type="Pfam" id="PF04195"/>
    </source>
</evidence>
<feature type="domain" description="Transposase (putative) gypsy type" evidence="2">
    <location>
        <begin position="77"/>
        <end position="138"/>
    </location>
</feature>
<gene>
    <name evidence="3" type="ORF">PIB30_103405</name>
</gene>
<protein>
    <recommendedName>
        <fullName evidence="2">Transposase (putative) gypsy type domain-containing protein</fullName>
    </recommendedName>
</protein>
<dbReference type="Proteomes" id="UP001341840">
    <property type="component" value="Unassembled WGS sequence"/>
</dbReference>
<evidence type="ECO:0000256" key="1">
    <source>
        <dbReference type="SAM" id="Coils"/>
    </source>
</evidence>
<comment type="caution">
    <text evidence="3">The sequence shown here is derived from an EMBL/GenBank/DDBJ whole genome shotgun (WGS) entry which is preliminary data.</text>
</comment>
<organism evidence="3 4">
    <name type="scientific">Stylosanthes scabra</name>
    <dbReference type="NCBI Taxonomy" id="79078"/>
    <lineage>
        <taxon>Eukaryota</taxon>
        <taxon>Viridiplantae</taxon>
        <taxon>Streptophyta</taxon>
        <taxon>Embryophyta</taxon>
        <taxon>Tracheophyta</taxon>
        <taxon>Spermatophyta</taxon>
        <taxon>Magnoliopsida</taxon>
        <taxon>eudicotyledons</taxon>
        <taxon>Gunneridae</taxon>
        <taxon>Pentapetalae</taxon>
        <taxon>rosids</taxon>
        <taxon>fabids</taxon>
        <taxon>Fabales</taxon>
        <taxon>Fabaceae</taxon>
        <taxon>Papilionoideae</taxon>
        <taxon>50 kb inversion clade</taxon>
        <taxon>dalbergioids sensu lato</taxon>
        <taxon>Dalbergieae</taxon>
        <taxon>Pterocarpus clade</taxon>
        <taxon>Stylosanthes</taxon>
    </lineage>
</organism>